<proteinExistence type="inferred from homology"/>
<dbReference type="Pfam" id="PF09759">
    <property type="entry name" value="Atx10homo_assoc"/>
    <property type="match status" value="1"/>
</dbReference>
<dbReference type="GO" id="GO:0051301">
    <property type="term" value="P:cell division"/>
    <property type="evidence" value="ECO:0007669"/>
    <property type="project" value="UniProtKB-KW"/>
</dbReference>
<protein>
    <recommendedName>
        <fullName evidence="5">Ataxin-10 homolog</fullName>
    </recommendedName>
</protein>
<gene>
    <name evidence="8" type="ORF">G7Y89_g7193</name>
</gene>
<dbReference type="InterPro" id="IPR019156">
    <property type="entry name" value="Ataxin-10_domain"/>
</dbReference>
<comment type="caution">
    <text evidence="8">The sequence shown here is derived from an EMBL/GenBank/DDBJ whole genome shotgun (WGS) entry which is preliminary data.</text>
</comment>
<keyword evidence="9" id="KW-1185">Reference proteome</keyword>
<reference evidence="8 9" key="1">
    <citation type="submission" date="2020-03" db="EMBL/GenBank/DDBJ databases">
        <title>Draft Genome Sequence of Cudoniella acicularis.</title>
        <authorList>
            <person name="Buettner E."/>
            <person name="Kellner H."/>
        </authorList>
    </citation>
    <scope>NUCLEOTIDE SEQUENCE [LARGE SCALE GENOMIC DNA]</scope>
    <source>
        <strain evidence="8 9">DSM 108380</strain>
    </source>
</reference>
<evidence type="ECO:0000259" key="7">
    <source>
        <dbReference type="Pfam" id="PF09759"/>
    </source>
</evidence>
<feature type="region of interest" description="Disordered" evidence="6">
    <location>
        <begin position="423"/>
        <end position="486"/>
    </location>
</feature>
<feature type="domain" description="Ataxin-10" evidence="7">
    <location>
        <begin position="808"/>
        <end position="871"/>
    </location>
</feature>
<dbReference type="PANTHER" id="PTHR13255">
    <property type="entry name" value="ATAXIN-10"/>
    <property type="match status" value="1"/>
</dbReference>
<name>A0A8H4RL96_9HELO</name>
<keyword evidence="2" id="KW-0132">Cell division</keyword>
<feature type="compositionally biased region" description="Polar residues" evidence="6">
    <location>
        <begin position="946"/>
        <end position="958"/>
    </location>
</feature>
<evidence type="ECO:0000256" key="5">
    <source>
        <dbReference type="ARBA" id="ARBA00044801"/>
    </source>
</evidence>
<comment type="similarity">
    <text evidence="1">Belongs to the ataxin-10 family.</text>
</comment>
<sequence>MYCTQCGHPLPDVRDKSYICTKCKVPIATWWDEDSQTFRTNREVILPYTPPLGSPTVASSAGMDFQDVANTQTIEESCFCAALIVLEGHYEKPRLMGYKSMEAAKKMIAQTLDRSLNKADVREHLAKNVDIWMRLQRIFALAVPLLISRSLREQHTDAGVPSGLDVPESAALILKHYDLLREDLHYLNNLLVISRNMLAIKETAQEICAAVQFDKELHRLIILCVNVTSKGYDGENVTETDRVRLLEITELYKKLLVTCLQHTHNWTMGNDRFKMSFWFEMLFDNDLRNDAIHELPPDELNVEKVFEEVKNWLRRHNKKDPLAAELLAKYEAEIAAGHNAGPLPSPLGEVDRDNVEESTTPIWKADLEDKYEQDRLYARVSHEIDVWWKRVRDQNYDGWVVPMETVEGAMGRAESCKDNAMDRYMPRGQEHDNHYGRDEPYDQQHEDGNDDQDEADDRSIQEDNGEDDDGEEEEEEDDDDSYAEGPLRGLLTEIPNILDTKQIEALHMTVKACIVDSMGSGLTPAGENLQKTRCKMFLALDCGKNLLREMLVFIAVWEQTDQQFIFQITAQIIESFHHNALLPYAWNSLRILKDIVSPAQTVLLRLINYMFRARKDSPIYDDLKDYNRDAKLIHFLYNYFRCRVVPDCLALIAAQAHIRQNKSHPSDFPVDLWDMERAKDGLSQYLDFISVIAEIPEMRHLLIEWECVYELVALLKALESGVARKPLDDRQIPGPSRRPANMPPSGSTTPVIERPYDDQNSHPSPQPNVPPMHDTPHKFPWAGIKIQILIILTALIAPTNPRRNGPGNPIVQKQLLDQGGIMPLLNCCVYDGHNEYLKERATLAIKFVMEGCDEAQRFVRELVPVKQAQANAQKARQAVANGEGPMGIGRVGALGDKAEELERQMKSVHIGKEMGFVSSSSDLRKVEKEGEGLGLSLDGEAKGKESTNASSTVATNGTAKGKGKVKK</sequence>
<evidence type="ECO:0000313" key="8">
    <source>
        <dbReference type="EMBL" id="KAF4630940.1"/>
    </source>
</evidence>
<evidence type="ECO:0000256" key="3">
    <source>
        <dbReference type="ARBA" id="ARBA00023306"/>
    </source>
</evidence>
<feature type="compositionally biased region" description="Basic and acidic residues" evidence="6">
    <location>
        <begin position="922"/>
        <end position="931"/>
    </location>
</feature>
<dbReference type="OrthoDB" id="379794at2759"/>
<feature type="compositionally biased region" description="Acidic residues" evidence="6">
    <location>
        <begin position="463"/>
        <end position="482"/>
    </location>
</feature>
<feature type="region of interest" description="Disordered" evidence="6">
    <location>
        <begin position="726"/>
        <end position="776"/>
    </location>
</feature>
<dbReference type="AlphaFoldDB" id="A0A8H4RL96"/>
<dbReference type="Proteomes" id="UP000566819">
    <property type="component" value="Unassembled WGS sequence"/>
</dbReference>
<accession>A0A8H4RL96</accession>
<keyword evidence="3" id="KW-0131">Cell cycle</keyword>
<evidence type="ECO:0000256" key="4">
    <source>
        <dbReference type="ARBA" id="ARBA00044746"/>
    </source>
</evidence>
<organism evidence="8 9">
    <name type="scientific">Cudoniella acicularis</name>
    <dbReference type="NCBI Taxonomy" id="354080"/>
    <lineage>
        <taxon>Eukaryota</taxon>
        <taxon>Fungi</taxon>
        <taxon>Dikarya</taxon>
        <taxon>Ascomycota</taxon>
        <taxon>Pezizomycotina</taxon>
        <taxon>Leotiomycetes</taxon>
        <taxon>Helotiales</taxon>
        <taxon>Tricladiaceae</taxon>
        <taxon>Cudoniella</taxon>
    </lineage>
</organism>
<feature type="region of interest" description="Disordered" evidence="6">
    <location>
        <begin position="921"/>
        <end position="967"/>
    </location>
</feature>
<dbReference type="EMBL" id="JAAMPI010000494">
    <property type="protein sequence ID" value="KAF4630940.1"/>
    <property type="molecule type" value="Genomic_DNA"/>
</dbReference>
<evidence type="ECO:0000256" key="6">
    <source>
        <dbReference type="SAM" id="MobiDB-lite"/>
    </source>
</evidence>
<dbReference type="PANTHER" id="PTHR13255:SF0">
    <property type="entry name" value="ATAXIN-10"/>
    <property type="match status" value="1"/>
</dbReference>
<comment type="function">
    <text evidence="4">May play a role in the regulation of cytokinesis.</text>
</comment>
<evidence type="ECO:0000313" key="9">
    <source>
        <dbReference type="Proteomes" id="UP000566819"/>
    </source>
</evidence>
<evidence type="ECO:0000256" key="2">
    <source>
        <dbReference type="ARBA" id="ARBA00022618"/>
    </source>
</evidence>
<dbReference type="InterPro" id="IPR051374">
    <property type="entry name" value="Ataxin-10/CTR86_families"/>
</dbReference>
<evidence type="ECO:0000256" key="1">
    <source>
        <dbReference type="ARBA" id="ARBA00008384"/>
    </source>
</evidence>
<feature type="compositionally biased region" description="Basic and acidic residues" evidence="6">
    <location>
        <begin position="423"/>
        <end position="447"/>
    </location>
</feature>
<dbReference type="GO" id="GO:0005829">
    <property type="term" value="C:cytosol"/>
    <property type="evidence" value="ECO:0007669"/>
    <property type="project" value="TreeGrafter"/>
</dbReference>